<dbReference type="PANTHER" id="PTHR32161:SF8">
    <property type="entry name" value="DPP6 N-TERMINAL DOMAIN-LIKE PROTEIN"/>
    <property type="match status" value="1"/>
</dbReference>
<gene>
    <name evidence="2" type="ORF">BHQ10_009698</name>
</gene>
<comment type="caution">
    <text evidence="2">The sequence shown here is derived from an EMBL/GenBank/DDBJ whole genome shotgun (WGS) entry which is preliminary data.</text>
</comment>
<dbReference type="GeneID" id="63798912"/>
<keyword evidence="1" id="KW-0732">Signal</keyword>
<feature type="signal peptide" evidence="1">
    <location>
        <begin position="1"/>
        <end position="18"/>
    </location>
</feature>
<sequence>MRVLLTLTLALVAGHATAGCPYAERAAAPAAGCPYAKQAAKRDVVYAPAYRQAIADKKGIFYMNRIGPSGSTLYIANADGSDAKELMPNQTNPFDYHASWSPDNQWIVFTSERRALGQSDLYRIKPDGSNLQKLVQTDSVEDVGVLSPDSTLVAYVSTAGNYTANIWVTDLKTGVATNLTDTALTRSSNIYPSGHFRPSFSPDGHWIAFSSDRNTDWTGHSNGTGWEHTQSLGIYLIRPDGTDFRLLVNQTGYSLGSPVWSSDGSRIAYTNISTEDTYYAHGVSEEQAAVSSQVYSIDVASGKNIVAETSGDYLKVSQYYIGQTKNIGYVLKGGIPDEGIAYTAPDSKHKAFNLTSLRNPSWSPDGTKVVYELPNFTQFPGETELFSFDADWEYRYMDVFPTFNNVSNRMAVTEKVLGGANGSVVTSSPEYTDLVDALDSYDIYSLDNSTEVLWLLEGQAGAFQPSFNPDGTELLVGFGAWFLTRTEAGATIYRFDANGTSFTNLTSEDNTQNAGFPSWSPDGSAMVYRLWDMESGAPKGLQIFNFTTCETTALTTGWDNTPGWSPDGERIVFTRNGNWTTEYGARWYADRFDIYTIRPDGTDLTQVTDSLANDAHAVWSADGRILWSTGMWGFKDESHLSDNTFQPYGQIMVMDYDGSNKQLLTNTIWEDSMPLYMPNEYLE</sequence>
<dbReference type="Pfam" id="PF07676">
    <property type="entry name" value="PD40"/>
    <property type="match status" value="6"/>
</dbReference>
<dbReference type="AlphaFoldDB" id="A0A364LCZ0"/>
<name>A0A364LCZ0_TALAM</name>
<dbReference type="STRING" id="1196081.A0A364LCZ0"/>
<dbReference type="SUPFAM" id="SSF82171">
    <property type="entry name" value="DPP6 N-terminal domain-like"/>
    <property type="match status" value="1"/>
</dbReference>
<dbReference type="Proteomes" id="UP000249363">
    <property type="component" value="Unassembled WGS sequence"/>
</dbReference>
<dbReference type="InterPro" id="IPR011042">
    <property type="entry name" value="6-blade_b-propeller_TolB-like"/>
</dbReference>
<proteinExistence type="predicted"/>
<dbReference type="InterPro" id="IPR011659">
    <property type="entry name" value="WD40"/>
</dbReference>
<reference evidence="2 3" key="1">
    <citation type="journal article" date="2017" name="Biotechnol. Biofuels">
        <title>Differential beta-glucosidase expression as a function of carbon source availability in Talaromyces amestolkiae: a genomic and proteomic approach.</title>
        <authorList>
            <person name="de Eugenio L.I."/>
            <person name="Mendez-Liter J.A."/>
            <person name="Nieto-Dominguez M."/>
            <person name="Alonso L."/>
            <person name="Gil-Munoz J."/>
            <person name="Barriuso J."/>
            <person name="Prieto A."/>
            <person name="Martinez M.J."/>
        </authorList>
    </citation>
    <scope>NUCLEOTIDE SEQUENCE [LARGE SCALE GENOMIC DNA]</scope>
    <source>
        <strain evidence="2 3">CIB</strain>
    </source>
</reference>
<keyword evidence="3" id="KW-1185">Reference proteome</keyword>
<dbReference type="PROSITE" id="PS51257">
    <property type="entry name" value="PROKAR_LIPOPROTEIN"/>
    <property type="match status" value="1"/>
</dbReference>
<dbReference type="EMBL" id="MIKG01000026">
    <property type="protein sequence ID" value="RAO73686.1"/>
    <property type="molecule type" value="Genomic_DNA"/>
</dbReference>
<feature type="chain" id="PRO_5016941496" description="Dipeptidylpeptidase IV N-terminal domain-containing protein" evidence="1">
    <location>
        <begin position="19"/>
        <end position="683"/>
    </location>
</feature>
<evidence type="ECO:0000256" key="1">
    <source>
        <dbReference type="SAM" id="SignalP"/>
    </source>
</evidence>
<protein>
    <recommendedName>
        <fullName evidence="4">Dipeptidylpeptidase IV N-terminal domain-containing protein</fullName>
    </recommendedName>
</protein>
<dbReference type="Gene3D" id="2.120.10.30">
    <property type="entry name" value="TolB, C-terminal domain"/>
    <property type="match status" value="4"/>
</dbReference>
<dbReference type="OrthoDB" id="43744at2759"/>
<evidence type="ECO:0008006" key="4">
    <source>
        <dbReference type="Google" id="ProtNLM"/>
    </source>
</evidence>
<evidence type="ECO:0000313" key="3">
    <source>
        <dbReference type="Proteomes" id="UP000249363"/>
    </source>
</evidence>
<dbReference type="PANTHER" id="PTHR32161">
    <property type="entry name" value="DPP6 N-TERMINAL DOMAIN-LIKE PROTEIN"/>
    <property type="match status" value="1"/>
</dbReference>
<organism evidence="2 3">
    <name type="scientific">Talaromyces amestolkiae</name>
    <dbReference type="NCBI Taxonomy" id="1196081"/>
    <lineage>
        <taxon>Eukaryota</taxon>
        <taxon>Fungi</taxon>
        <taxon>Dikarya</taxon>
        <taxon>Ascomycota</taxon>
        <taxon>Pezizomycotina</taxon>
        <taxon>Eurotiomycetes</taxon>
        <taxon>Eurotiomycetidae</taxon>
        <taxon>Eurotiales</taxon>
        <taxon>Trichocomaceae</taxon>
        <taxon>Talaromyces</taxon>
        <taxon>Talaromyces sect. Talaromyces</taxon>
    </lineage>
</organism>
<evidence type="ECO:0000313" key="2">
    <source>
        <dbReference type="EMBL" id="RAO73686.1"/>
    </source>
</evidence>
<accession>A0A364LCZ0</accession>
<dbReference type="RefSeq" id="XP_040738200.1">
    <property type="nucleotide sequence ID" value="XM_040882641.1"/>
</dbReference>